<organism evidence="1 2">
    <name type="scientific">Adineta steineri</name>
    <dbReference type="NCBI Taxonomy" id="433720"/>
    <lineage>
        <taxon>Eukaryota</taxon>
        <taxon>Metazoa</taxon>
        <taxon>Spiralia</taxon>
        <taxon>Gnathifera</taxon>
        <taxon>Rotifera</taxon>
        <taxon>Eurotatoria</taxon>
        <taxon>Bdelloidea</taxon>
        <taxon>Adinetida</taxon>
        <taxon>Adinetidae</taxon>
        <taxon>Adineta</taxon>
    </lineage>
</organism>
<reference evidence="1" key="1">
    <citation type="submission" date="2021-02" db="EMBL/GenBank/DDBJ databases">
        <authorList>
            <person name="Nowell W R."/>
        </authorList>
    </citation>
    <scope>NUCLEOTIDE SEQUENCE</scope>
</reference>
<gene>
    <name evidence="1" type="ORF">OXD698_LOCUS46855</name>
</gene>
<comment type="caution">
    <text evidence="1">The sequence shown here is derived from an EMBL/GenBank/DDBJ whole genome shotgun (WGS) entry which is preliminary data.</text>
</comment>
<name>A0A820J1E1_9BILA</name>
<evidence type="ECO:0000313" key="2">
    <source>
        <dbReference type="Proteomes" id="UP000663844"/>
    </source>
</evidence>
<protein>
    <submittedName>
        <fullName evidence="1">Uncharacterized protein</fullName>
    </submittedName>
</protein>
<dbReference type="EMBL" id="CAJOAZ010017408">
    <property type="protein sequence ID" value="CAF4315106.1"/>
    <property type="molecule type" value="Genomic_DNA"/>
</dbReference>
<dbReference type="AlphaFoldDB" id="A0A820J1E1"/>
<proteinExistence type="predicted"/>
<feature type="non-terminal residue" evidence="1">
    <location>
        <position position="1"/>
    </location>
</feature>
<accession>A0A820J1E1</accession>
<dbReference type="Proteomes" id="UP000663844">
    <property type="component" value="Unassembled WGS sequence"/>
</dbReference>
<sequence length="64" mass="7179">QYKVLTLTFNQDCTSLAMGTRKTYALFTISQDNKIDEIYDCGKHNKSIKLTQIACSELERSGSG</sequence>
<evidence type="ECO:0000313" key="1">
    <source>
        <dbReference type="EMBL" id="CAF4315106.1"/>
    </source>
</evidence>